<dbReference type="Pfam" id="PF23961">
    <property type="entry name" value="Phage_tail_terminator_9"/>
    <property type="match status" value="1"/>
</dbReference>
<dbReference type="OrthoDB" id="6475922at2"/>
<dbReference type="RefSeq" id="WP_159552776.1">
    <property type="nucleotide sequence ID" value="NZ_CP035042.1"/>
</dbReference>
<dbReference type="AlphaFoldDB" id="A0A6I6SLK6"/>
<proteinExistence type="predicted"/>
<dbReference type="Proteomes" id="UP000464013">
    <property type="component" value="Chromosome"/>
</dbReference>
<evidence type="ECO:0000313" key="3">
    <source>
        <dbReference type="Proteomes" id="UP000464013"/>
    </source>
</evidence>
<evidence type="ECO:0000313" key="2">
    <source>
        <dbReference type="EMBL" id="QHC50482.1"/>
    </source>
</evidence>
<protein>
    <recommendedName>
        <fullName evidence="1">Phage neck terminator protein gp12-like domain-containing protein</fullName>
    </recommendedName>
</protein>
<feature type="domain" description="Phage neck terminator protein gp12-like" evidence="1">
    <location>
        <begin position="14"/>
        <end position="170"/>
    </location>
</feature>
<organism evidence="2 3">
    <name type="scientific">Billgrantia tianxiuensis</name>
    <dbReference type="NCBI Taxonomy" id="2497861"/>
    <lineage>
        <taxon>Bacteria</taxon>
        <taxon>Pseudomonadati</taxon>
        <taxon>Pseudomonadota</taxon>
        <taxon>Gammaproteobacteria</taxon>
        <taxon>Oceanospirillales</taxon>
        <taxon>Halomonadaceae</taxon>
        <taxon>Billgrantia</taxon>
    </lineage>
</organism>
<dbReference type="KEGG" id="htx:EKK97_14020"/>
<dbReference type="EMBL" id="CP035042">
    <property type="protein sequence ID" value="QHC50482.1"/>
    <property type="molecule type" value="Genomic_DNA"/>
</dbReference>
<name>A0A6I6SLK6_9GAMM</name>
<sequence>MIESIDELNGVFAKLVRDASGVPLAILANQGGDRPSGLYATYNPMPVRAYGHPRRLRNEVPAVEPVPDFEWTDFEEVTISNLELLLSLNFFNDGSKNAATRMLDCYFRQPIGEYLYHNGISCREIGPVRNLTGLESAEIQSRHQVDVHMFVEISITDTVLRAAGFNVQIEDENGNVLSPP</sequence>
<dbReference type="NCBIfam" id="NF047498">
    <property type="entry name" value="LIC_12616_fam"/>
    <property type="match status" value="1"/>
</dbReference>
<evidence type="ECO:0000259" key="1">
    <source>
        <dbReference type="Pfam" id="PF23961"/>
    </source>
</evidence>
<keyword evidence="3" id="KW-1185">Reference proteome</keyword>
<accession>A0A6I6SLK6</accession>
<reference evidence="2 3" key="1">
    <citation type="submission" date="2019-01" db="EMBL/GenBank/DDBJ databases">
        <title>Complete genome of a denitifying bacterium Halomons sp. BC-M4-5.</title>
        <authorList>
            <person name="Wang L."/>
            <person name="Shao Z."/>
        </authorList>
    </citation>
    <scope>NUCLEOTIDE SEQUENCE [LARGE SCALE GENOMIC DNA]</scope>
    <source>
        <strain evidence="2 3">BC-M4-5</strain>
    </source>
</reference>
<gene>
    <name evidence="2" type="ORF">EKK97_14020</name>
</gene>
<dbReference type="InterPro" id="IPR057087">
    <property type="entry name" value="Gp12-like"/>
</dbReference>